<feature type="compositionally biased region" description="Basic and acidic residues" evidence="1">
    <location>
        <begin position="45"/>
        <end position="76"/>
    </location>
</feature>
<name>A0A8H6KP90_9PEZI</name>
<feature type="region of interest" description="Disordered" evidence="1">
    <location>
        <begin position="1"/>
        <end position="76"/>
    </location>
</feature>
<evidence type="ECO:0000313" key="3">
    <source>
        <dbReference type="Proteomes" id="UP000639643"/>
    </source>
</evidence>
<accession>A0A8H6KP90</accession>
<evidence type="ECO:0000256" key="1">
    <source>
        <dbReference type="SAM" id="MobiDB-lite"/>
    </source>
</evidence>
<protein>
    <submittedName>
        <fullName evidence="2">Uncharacterized protein</fullName>
    </submittedName>
</protein>
<dbReference type="EMBL" id="WIGM01000182">
    <property type="protein sequence ID" value="KAF6835162.1"/>
    <property type="molecule type" value="Genomic_DNA"/>
</dbReference>
<comment type="caution">
    <text evidence="2">The sequence shown here is derived from an EMBL/GenBank/DDBJ whole genome shotgun (WGS) entry which is preliminary data.</text>
</comment>
<dbReference type="AlphaFoldDB" id="A0A8H6KP90"/>
<keyword evidence="3" id="KW-1185">Reference proteome</keyword>
<proteinExistence type="predicted"/>
<organism evidence="2 3">
    <name type="scientific">Colletotrichum musicola</name>
    <dbReference type="NCBI Taxonomy" id="2175873"/>
    <lineage>
        <taxon>Eukaryota</taxon>
        <taxon>Fungi</taxon>
        <taxon>Dikarya</taxon>
        <taxon>Ascomycota</taxon>
        <taxon>Pezizomycotina</taxon>
        <taxon>Sordariomycetes</taxon>
        <taxon>Hypocreomycetidae</taxon>
        <taxon>Glomerellales</taxon>
        <taxon>Glomerellaceae</taxon>
        <taxon>Colletotrichum</taxon>
        <taxon>Colletotrichum orchidearum species complex</taxon>
    </lineage>
</organism>
<dbReference type="Proteomes" id="UP000639643">
    <property type="component" value="Unassembled WGS sequence"/>
</dbReference>
<reference evidence="2" key="1">
    <citation type="journal article" date="2020" name="Phytopathology">
        <title>Genome Sequence Resources of Colletotrichum truncatum, C. plurivorum, C. musicola, and C. sojae: Four Species Pathogenic to Soybean (Glycine max).</title>
        <authorList>
            <person name="Rogerio F."/>
            <person name="Boufleur T.R."/>
            <person name="Ciampi-Guillardi M."/>
            <person name="Sukno S.A."/>
            <person name="Thon M.R."/>
            <person name="Massola Junior N.S."/>
            <person name="Baroncelli R."/>
        </authorList>
    </citation>
    <scope>NUCLEOTIDE SEQUENCE</scope>
    <source>
        <strain evidence="2">LFN0074</strain>
    </source>
</reference>
<evidence type="ECO:0000313" key="2">
    <source>
        <dbReference type="EMBL" id="KAF6835162.1"/>
    </source>
</evidence>
<sequence>MSPFSRKKGARSEVPVGAKDGDSKMATLQPKDGKDTNNNGSLVSDAKDIRHDRIVYDSDGRPRRTEKKEKNGELKGWKATIAKPHLILRSIGSNASYGHHFPRSLPFLVETGPSKTGKSLATALLSE</sequence>
<gene>
    <name evidence="2" type="ORF">CMUS01_05863</name>
</gene>